<dbReference type="PANTHER" id="PTHR12147:SF26">
    <property type="entry name" value="PEPTIDASE M28 DOMAIN-CONTAINING PROTEIN"/>
    <property type="match status" value="1"/>
</dbReference>
<dbReference type="SMART" id="SM00228">
    <property type="entry name" value="PDZ"/>
    <property type="match status" value="1"/>
</dbReference>
<dbReference type="EMBL" id="JAQNDO010000001">
    <property type="protein sequence ID" value="MDC0749089.1"/>
    <property type="molecule type" value="Genomic_DNA"/>
</dbReference>
<dbReference type="InterPro" id="IPR036034">
    <property type="entry name" value="PDZ_sf"/>
</dbReference>
<dbReference type="SUPFAM" id="SSF52025">
    <property type="entry name" value="PA domain"/>
    <property type="match status" value="1"/>
</dbReference>
<dbReference type="SUPFAM" id="SSF53187">
    <property type="entry name" value="Zn-dependent exopeptidases"/>
    <property type="match status" value="1"/>
</dbReference>
<evidence type="ECO:0000256" key="1">
    <source>
        <dbReference type="SAM" id="MobiDB-lite"/>
    </source>
</evidence>
<evidence type="ECO:0000313" key="4">
    <source>
        <dbReference type="EMBL" id="MDC0749089.1"/>
    </source>
</evidence>
<accession>A0ABT5F4T4</accession>
<dbReference type="RefSeq" id="WP_271928536.1">
    <property type="nucleotide sequence ID" value="NZ_JAQNDO010000001.1"/>
</dbReference>
<feature type="signal peptide" evidence="2">
    <location>
        <begin position="1"/>
        <end position="23"/>
    </location>
</feature>
<dbReference type="Gene3D" id="2.30.42.10">
    <property type="match status" value="1"/>
</dbReference>
<dbReference type="Pfam" id="PF13180">
    <property type="entry name" value="PDZ_2"/>
    <property type="match status" value="1"/>
</dbReference>
<evidence type="ECO:0000256" key="2">
    <source>
        <dbReference type="SAM" id="SignalP"/>
    </source>
</evidence>
<dbReference type="Gene3D" id="3.40.630.10">
    <property type="entry name" value="Zn peptidases"/>
    <property type="match status" value="1"/>
</dbReference>
<organism evidence="4 5">
    <name type="scientific">Polyangium mundeleinium</name>
    <dbReference type="NCBI Taxonomy" id="2995306"/>
    <lineage>
        <taxon>Bacteria</taxon>
        <taxon>Pseudomonadati</taxon>
        <taxon>Myxococcota</taxon>
        <taxon>Polyangia</taxon>
        <taxon>Polyangiales</taxon>
        <taxon>Polyangiaceae</taxon>
        <taxon>Polyangium</taxon>
    </lineage>
</organism>
<feature type="region of interest" description="Disordered" evidence="1">
    <location>
        <begin position="29"/>
        <end position="58"/>
    </location>
</feature>
<feature type="compositionally biased region" description="Pro residues" evidence="1">
    <location>
        <begin position="32"/>
        <end position="42"/>
    </location>
</feature>
<keyword evidence="2" id="KW-0732">Signal</keyword>
<gene>
    <name evidence="4" type="ORF">POL67_47610</name>
</gene>
<reference evidence="4 5" key="1">
    <citation type="submission" date="2022-11" db="EMBL/GenBank/DDBJ databases">
        <title>Minimal conservation of predation-associated metabolite biosynthetic gene clusters underscores biosynthetic potential of Myxococcota including descriptions for ten novel species: Archangium lansinium sp. nov., Myxococcus landrumus sp. nov., Nannocystis bai.</title>
        <authorList>
            <person name="Ahearne A."/>
            <person name="Stevens C."/>
            <person name="Dowd S."/>
        </authorList>
    </citation>
    <scope>NUCLEOTIDE SEQUENCE [LARGE SCALE GENOMIC DNA]</scope>
    <source>
        <strain evidence="4 5">RJM3</strain>
    </source>
</reference>
<dbReference type="Pfam" id="PF02225">
    <property type="entry name" value="PA"/>
    <property type="match status" value="1"/>
</dbReference>
<dbReference type="InterPro" id="IPR045175">
    <property type="entry name" value="M28_fam"/>
</dbReference>
<proteinExistence type="predicted"/>
<dbReference type="Pfam" id="PF04389">
    <property type="entry name" value="Peptidase_M28"/>
    <property type="match status" value="1"/>
</dbReference>
<dbReference type="PANTHER" id="PTHR12147">
    <property type="entry name" value="METALLOPEPTIDASE M28 FAMILY MEMBER"/>
    <property type="match status" value="1"/>
</dbReference>
<evidence type="ECO:0000259" key="3">
    <source>
        <dbReference type="SMART" id="SM00228"/>
    </source>
</evidence>
<dbReference type="InterPro" id="IPR046450">
    <property type="entry name" value="PA_dom_sf"/>
</dbReference>
<dbReference type="SUPFAM" id="SSF50156">
    <property type="entry name" value="PDZ domain-like"/>
    <property type="match status" value="1"/>
</dbReference>
<dbReference type="InterPro" id="IPR003137">
    <property type="entry name" value="PA_domain"/>
</dbReference>
<protein>
    <submittedName>
        <fullName evidence="4">M20/M25/M40 family metallo-hydrolase</fullName>
    </submittedName>
</protein>
<comment type="caution">
    <text evidence="4">The sequence shown here is derived from an EMBL/GenBank/DDBJ whole genome shotgun (WGS) entry which is preliminary data.</text>
</comment>
<feature type="chain" id="PRO_5046429760" evidence="2">
    <location>
        <begin position="24"/>
        <end position="633"/>
    </location>
</feature>
<dbReference type="PROSITE" id="PS51257">
    <property type="entry name" value="PROKAR_LIPOPROTEIN"/>
    <property type="match status" value="1"/>
</dbReference>
<dbReference type="Proteomes" id="UP001221411">
    <property type="component" value="Unassembled WGS sequence"/>
</dbReference>
<dbReference type="InterPro" id="IPR007484">
    <property type="entry name" value="Peptidase_M28"/>
</dbReference>
<evidence type="ECO:0000313" key="5">
    <source>
        <dbReference type="Proteomes" id="UP001221411"/>
    </source>
</evidence>
<feature type="domain" description="PDZ" evidence="3">
    <location>
        <begin position="542"/>
        <end position="620"/>
    </location>
</feature>
<sequence length="633" mass="65870">MKPTLLRLRGRLAIHASILALLAACGPAAEPVTPPPPAPPELPQAAAPKAENPIEKGDPQRIDADVKQLASDEFAGRGTGDTGAQQAAEHVEKRFRELGLEAFGDAEGNNKSFKQKFSARVGAKVEAPTVSLAKKGQKAAKTPAAADVITAEGAQTGEAKGEVVFVGHGVTAPAASWDDYAGKEIAGKVALIVDGAPKPESGGKNAEALRDFKSVRYKLRTAREHKAVAAIVVAAGEELPAAPENASGMGIPAVVIKRSAAKVLFPEIKWDDAAVSAPKAAVKPKPLAGTELSVATRIEPTFADAWNVVARLPARAGSKTAEEYVVVGAHYDHLGKGGTSHSRAPGSREIHHGADDNASGTALLLDVARRFSKLAEKPARSIVFIAFGAEELGTLGSRHWVEHPPVPIGSVTAMINADMVGRMRDRTLVVDGTGTAAAWPELVNAANAGLSLTLKLGAEGFGASDHASFTAARVPVAFLFTGVHDDYHKPSDTADKVDVGGIDLAATLAARLTQAVAERPERLAFVEAPAAHDPHKGGGGGGGRAFRVSLGSIPDYAWQGKGVKLTGVRPDAPAARAGLQAGDIIVKLDKHEITNVHDYTFALGDLEPGREITVEVERDGKRVALKIIPAPGR</sequence>
<keyword evidence="5" id="KW-1185">Reference proteome</keyword>
<name>A0ABT5F4T4_9BACT</name>
<dbReference type="Gene3D" id="3.50.30.30">
    <property type="match status" value="1"/>
</dbReference>
<feature type="compositionally biased region" description="Basic and acidic residues" evidence="1">
    <location>
        <begin position="346"/>
        <end position="355"/>
    </location>
</feature>
<dbReference type="InterPro" id="IPR001478">
    <property type="entry name" value="PDZ"/>
</dbReference>
<feature type="region of interest" description="Disordered" evidence="1">
    <location>
        <begin position="336"/>
        <end position="355"/>
    </location>
</feature>